<evidence type="ECO:0000256" key="3">
    <source>
        <dbReference type="SAM" id="MobiDB-lite"/>
    </source>
</evidence>
<feature type="region of interest" description="Disordered" evidence="3">
    <location>
        <begin position="1"/>
        <end position="34"/>
    </location>
</feature>
<keyword evidence="2" id="KW-0378">Hydrolase</keyword>
<evidence type="ECO:0000313" key="4">
    <source>
        <dbReference type="EMBL" id="BCS26989.1"/>
    </source>
</evidence>
<feature type="compositionally biased region" description="Basic and acidic residues" evidence="3">
    <location>
        <begin position="19"/>
        <end position="28"/>
    </location>
</feature>
<dbReference type="KEGG" id="apuu:APUU_60037A"/>
<evidence type="ECO:0000256" key="2">
    <source>
        <dbReference type="ARBA" id="ARBA00022801"/>
    </source>
</evidence>
<protein>
    <submittedName>
        <fullName evidence="4">Uncharacterized protein</fullName>
    </submittedName>
</protein>
<dbReference type="Proteomes" id="UP000654913">
    <property type="component" value="Chromosome 6"/>
</dbReference>
<feature type="compositionally biased region" description="Polar residues" evidence="3">
    <location>
        <begin position="1"/>
        <end position="18"/>
    </location>
</feature>
<feature type="region of interest" description="Disordered" evidence="3">
    <location>
        <begin position="62"/>
        <end position="117"/>
    </location>
</feature>
<keyword evidence="5" id="KW-1185">Reference proteome</keyword>
<dbReference type="EMBL" id="AP024448">
    <property type="protein sequence ID" value="BCS26989.1"/>
    <property type="molecule type" value="Genomic_DNA"/>
</dbReference>
<keyword evidence="1" id="KW-0540">Nuclease</keyword>
<dbReference type="AlphaFoldDB" id="A0A7R7XT23"/>
<dbReference type="SUPFAM" id="SSF53933">
    <property type="entry name" value="Microbial ribonucleases"/>
    <property type="match status" value="1"/>
</dbReference>
<gene>
    <name evidence="4" type="ORF">APUU_60037A</name>
</gene>
<accession>A0A7R7XT23</accession>
<dbReference type="Gene3D" id="3.10.450.30">
    <property type="entry name" value="Microbial ribonucleases"/>
    <property type="match status" value="1"/>
</dbReference>
<dbReference type="GO" id="GO:0003723">
    <property type="term" value="F:RNA binding"/>
    <property type="evidence" value="ECO:0007669"/>
    <property type="project" value="InterPro"/>
</dbReference>
<dbReference type="GeneID" id="64976994"/>
<dbReference type="GO" id="GO:0004540">
    <property type="term" value="F:RNA nuclease activity"/>
    <property type="evidence" value="ECO:0007669"/>
    <property type="project" value="InterPro"/>
</dbReference>
<reference evidence="4" key="1">
    <citation type="submission" date="2021-01" db="EMBL/GenBank/DDBJ databases">
        <authorList>
            <consortium name="Aspergillus puulaauensis MK2 genome sequencing consortium"/>
            <person name="Kazuki M."/>
            <person name="Futagami T."/>
        </authorList>
    </citation>
    <scope>NUCLEOTIDE SEQUENCE</scope>
    <source>
        <strain evidence="4">MK2</strain>
    </source>
</reference>
<dbReference type="InterPro" id="IPR016191">
    <property type="entry name" value="Ribonuclease/ribotoxin"/>
</dbReference>
<evidence type="ECO:0000313" key="5">
    <source>
        <dbReference type="Proteomes" id="UP000654913"/>
    </source>
</evidence>
<reference evidence="4" key="2">
    <citation type="submission" date="2021-02" db="EMBL/GenBank/DDBJ databases">
        <title>Aspergillus puulaauensis MK2 genome sequence.</title>
        <authorList>
            <person name="Futagami T."/>
            <person name="Mori K."/>
            <person name="Kadooka C."/>
            <person name="Tanaka T."/>
        </authorList>
    </citation>
    <scope>NUCLEOTIDE SEQUENCE</scope>
    <source>
        <strain evidence="4">MK2</strain>
    </source>
</reference>
<proteinExistence type="predicted"/>
<feature type="compositionally biased region" description="Low complexity" evidence="3">
    <location>
        <begin position="62"/>
        <end position="72"/>
    </location>
</feature>
<organism evidence="4 5">
    <name type="scientific">Aspergillus puulaauensis</name>
    <dbReference type="NCBI Taxonomy" id="1220207"/>
    <lineage>
        <taxon>Eukaryota</taxon>
        <taxon>Fungi</taxon>
        <taxon>Dikarya</taxon>
        <taxon>Ascomycota</taxon>
        <taxon>Pezizomycotina</taxon>
        <taxon>Eurotiomycetes</taxon>
        <taxon>Eurotiomycetidae</taxon>
        <taxon>Eurotiales</taxon>
        <taxon>Aspergillaceae</taxon>
        <taxon>Aspergillus</taxon>
    </lineage>
</organism>
<sequence>MSTWFKSSKTGNATSGTKTAEDPPRRTPTDSSYYDCHGVVNHVKDPNARSWHYARDVRAQVQAAGPPASSPAKGRYPSDYWNHGNEVPNLSVPKPYMHVPINPGQTKPFQRPTPSGAHRAVYNDNDRAKVDVIYHDPNKPIPAGSKFRPFSKADYVPKASTAAATHQPARR</sequence>
<name>A0A7R7XT23_9EURO</name>
<dbReference type="GO" id="GO:0016787">
    <property type="term" value="F:hydrolase activity"/>
    <property type="evidence" value="ECO:0007669"/>
    <property type="project" value="UniProtKB-KW"/>
</dbReference>
<evidence type="ECO:0000256" key="1">
    <source>
        <dbReference type="ARBA" id="ARBA00022722"/>
    </source>
</evidence>
<dbReference type="RefSeq" id="XP_041559183.1">
    <property type="nucleotide sequence ID" value="XM_041706837.1"/>
</dbReference>
<dbReference type="OrthoDB" id="4499833at2759"/>